<dbReference type="PANTHER" id="PTHR42057:SF2">
    <property type="entry name" value="F-BOX DOMAIN PROTEIN (AFU_ORTHOLOGUE AFUA_4G00200)-RELATED"/>
    <property type="match status" value="1"/>
</dbReference>
<feature type="compositionally biased region" description="Basic residues" evidence="1">
    <location>
        <begin position="1"/>
        <end position="11"/>
    </location>
</feature>
<proteinExistence type="predicted"/>
<dbReference type="OrthoDB" id="3140657at2759"/>
<gene>
    <name evidence="2" type="ORF">CSIM01_05643</name>
</gene>
<dbReference type="AlphaFoldDB" id="A0A135SRG6"/>
<comment type="caution">
    <text evidence="2">The sequence shown here is derived from an EMBL/GenBank/DDBJ whole genome shotgun (WGS) entry which is preliminary data.</text>
</comment>
<name>A0A135SRG6_9PEZI</name>
<reference evidence="2 3" key="1">
    <citation type="submission" date="2014-02" db="EMBL/GenBank/DDBJ databases">
        <title>The genome sequence of Colletotrichum simmondsii CBS122122.</title>
        <authorList>
            <person name="Baroncelli R."/>
            <person name="Thon M.R."/>
        </authorList>
    </citation>
    <scope>NUCLEOTIDE SEQUENCE [LARGE SCALE GENOMIC DNA]</scope>
    <source>
        <strain evidence="2 3">CBS122122</strain>
    </source>
</reference>
<feature type="region of interest" description="Disordered" evidence="1">
    <location>
        <begin position="1"/>
        <end position="32"/>
    </location>
</feature>
<organism evidence="2 3">
    <name type="scientific">Colletotrichum simmondsii</name>
    <dbReference type="NCBI Taxonomy" id="703756"/>
    <lineage>
        <taxon>Eukaryota</taxon>
        <taxon>Fungi</taxon>
        <taxon>Dikarya</taxon>
        <taxon>Ascomycota</taxon>
        <taxon>Pezizomycotina</taxon>
        <taxon>Sordariomycetes</taxon>
        <taxon>Hypocreomycetidae</taxon>
        <taxon>Glomerellales</taxon>
        <taxon>Glomerellaceae</taxon>
        <taxon>Colletotrichum</taxon>
        <taxon>Colletotrichum acutatum species complex</taxon>
    </lineage>
</organism>
<evidence type="ECO:0008006" key="4">
    <source>
        <dbReference type="Google" id="ProtNLM"/>
    </source>
</evidence>
<dbReference type="EMBL" id="JFBX01000454">
    <property type="protein sequence ID" value="KXH38518.1"/>
    <property type="molecule type" value="Genomic_DNA"/>
</dbReference>
<protein>
    <recommendedName>
        <fullName evidence="4">F-box domain-containing protein</fullName>
    </recommendedName>
</protein>
<keyword evidence="3" id="KW-1185">Reference proteome</keyword>
<dbReference type="Proteomes" id="UP000070328">
    <property type="component" value="Unassembled WGS sequence"/>
</dbReference>
<dbReference type="PANTHER" id="PTHR42057">
    <property type="entry name" value="F-BOX DOMAIN PROTEIN (AFU_ORTHOLOGUE AFUA_4G00200)"/>
    <property type="match status" value="1"/>
</dbReference>
<accession>A0A135SRG6</accession>
<feature type="region of interest" description="Disordered" evidence="1">
    <location>
        <begin position="610"/>
        <end position="639"/>
    </location>
</feature>
<evidence type="ECO:0000313" key="3">
    <source>
        <dbReference type="Proteomes" id="UP000070328"/>
    </source>
</evidence>
<evidence type="ECO:0000313" key="2">
    <source>
        <dbReference type="EMBL" id="KXH38518.1"/>
    </source>
</evidence>
<evidence type="ECO:0000256" key="1">
    <source>
        <dbReference type="SAM" id="MobiDB-lite"/>
    </source>
</evidence>
<sequence length="639" mass="72323">MSSIRTQRHNFGHLATKPPSPAELGLDKSMAENPSTLPRLPAEVLGLIFAHTSKSTAHAARLGSKILSAAATPRSFQHILLKPPFCDRFTHIAKDANLRRHVREVTCDARAVLDYCPFPIDFLEALPNLRYFSGLKVLNLKFTDYADDGDENAEPNKSTSYRFYDIYSFRRFVILVAFYCIHGGSKEDQDLVQLSQSLGTSEDFAWMGDLKTPDMSWSVEDRLIDGGFPRIQLEELAIFNLAEDINEGQDHGTEDPLHRKHLADWPIFQQVMALPTLKSVKLMVAPDDPDNSLWDNLEDEPTEYNYQWQDLYLRELTSWFKPQLACNLTTLSLYYDDIWGYQPKFDFRLINPGSGPGSGFPHLKVLGLGRYCFSHEWQLDWFASLGSQSSAGGIEELYLDECVVVSKAYCTIPQWEIWDLDRDRNYTIVTVQDADGNDVEVSNRGYLPATWDIDLVDDTWTEFYHSSMSWHELLDHWSSNMTALKIFKMGTTASLASWSGINLASHVTVDKITEAAVAPWSKTNIMSTDIHTKFDDVAFRKEVGIMELTLPFYVNYSPKPSGMPNWVARPWFFIPVSSDESLVMEEPAKETRRKDELALDNIRKVVGERAKGGGRVGMRPMGPSPAQSDGFPTVAELVP</sequence>